<evidence type="ECO:0000256" key="1">
    <source>
        <dbReference type="SAM" id="SignalP"/>
    </source>
</evidence>
<keyword evidence="3" id="KW-1185">Reference proteome</keyword>
<accession>A0ABQ2GIP8</accession>
<evidence type="ECO:0000313" key="3">
    <source>
        <dbReference type="Proteomes" id="UP000661918"/>
    </source>
</evidence>
<feature type="signal peptide" evidence="1">
    <location>
        <begin position="1"/>
        <end position="21"/>
    </location>
</feature>
<proteinExistence type="predicted"/>
<keyword evidence="1" id="KW-0732">Signal</keyword>
<gene>
    <name evidence="2" type="ORF">GCM10010841_01200</name>
</gene>
<evidence type="ECO:0008006" key="4">
    <source>
        <dbReference type="Google" id="ProtNLM"/>
    </source>
</evidence>
<sequence length="135" mass="14333">MKLAVVLGSALLLCGCQPALSGRPLAVAHPEARPLTTASPNHGGVSAARAYLADLRASLLIAHLKDRETTTDADCDSPRFENHAPPEQPRVEACRLSIQSSSEYRIEARFSGGLTLIADPDGIRPADAEPLQLLN</sequence>
<reference evidence="3" key="1">
    <citation type="journal article" date="2019" name="Int. J. Syst. Evol. Microbiol.">
        <title>The Global Catalogue of Microorganisms (GCM) 10K type strain sequencing project: providing services to taxonomists for standard genome sequencing and annotation.</title>
        <authorList>
            <consortium name="The Broad Institute Genomics Platform"/>
            <consortium name="The Broad Institute Genome Sequencing Center for Infectious Disease"/>
            <person name="Wu L."/>
            <person name="Ma J."/>
        </authorList>
    </citation>
    <scope>NUCLEOTIDE SEQUENCE [LARGE SCALE GENOMIC DNA]</scope>
    <source>
        <strain evidence="3">JCM 15443</strain>
    </source>
</reference>
<organism evidence="2 3">
    <name type="scientific">Deinococcus aerophilus</name>
    <dbReference type="NCBI Taxonomy" id="522488"/>
    <lineage>
        <taxon>Bacteria</taxon>
        <taxon>Thermotogati</taxon>
        <taxon>Deinococcota</taxon>
        <taxon>Deinococci</taxon>
        <taxon>Deinococcales</taxon>
        <taxon>Deinococcaceae</taxon>
        <taxon>Deinococcus</taxon>
    </lineage>
</organism>
<dbReference type="PROSITE" id="PS51257">
    <property type="entry name" value="PROKAR_LIPOPROTEIN"/>
    <property type="match status" value="1"/>
</dbReference>
<dbReference type="Proteomes" id="UP000661918">
    <property type="component" value="Unassembled WGS sequence"/>
</dbReference>
<feature type="chain" id="PRO_5045084993" description="Lipoprotein" evidence="1">
    <location>
        <begin position="22"/>
        <end position="135"/>
    </location>
</feature>
<evidence type="ECO:0000313" key="2">
    <source>
        <dbReference type="EMBL" id="GGL96562.1"/>
    </source>
</evidence>
<protein>
    <recommendedName>
        <fullName evidence="4">Lipoprotein</fullName>
    </recommendedName>
</protein>
<name>A0ABQ2GIP8_9DEIO</name>
<comment type="caution">
    <text evidence="2">The sequence shown here is derived from an EMBL/GenBank/DDBJ whole genome shotgun (WGS) entry which is preliminary data.</text>
</comment>
<dbReference type="RefSeq" id="WP_188900267.1">
    <property type="nucleotide sequence ID" value="NZ_BMOM01000001.1"/>
</dbReference>
<dbReference type="EMBL" id="BMOM01000001">
    <property type="protein sequence ID" value="GGL96562.1"/>
    <property type="molecule type" value="Genomic_DNA"/>
</dbReference>